<dbReference type="Proteomes" id="UP001228376">
    <property type="component" value="Unassembled WGS sequence"/>
</dbReference>
<evidence type="ECO:0000313" key="4">
    <source>
        <dbReference type="Proteomes" id="UP001228376"/>
    </source>
</evidence>
<evidence type="ECO:0000259" key="2">
    <source>
        <dbReference type="Pfam" id="PF25583"/>
    </source>
</evidence>
<dbReference type="PROSITE" id="PS52050">
    <property type="entry name" value="WYL"/>
    <property type="match status" value="1"/>
</dbReference>
<dbReference type="RefSeq" id="WP_320384205.1">
    <property type="nucleotide sequence ID" value="NZ_JAROCA020000001.1"/>
</dbReference>
<dbReference type="PANTHER" id="PTHR34580:SF1">
    <property type="entry name" value="PROTEIN PAFC"/>
    <property type="match status" value="1"/>
</dbReference>
<dbReference type="Pfam" id="PF13280">
    <property type="entry name" value="WYL"/>
    <property type="match status" value="1"/>
</dbReference>
<feature type="domain" description="WCX" evidence="2">
    <location>
        <begin position="265"/>
        <end position="341"/>
    </location>
</feature>
<evidence type="ECO:0000259" key="1">
    <source>
        <dbReference type="Pfam" id="PF13280"/>
    </source>
</evidence>
<dbReference type="InterPro" id="IPR051534">
    <property type="entry name" value="CBASS_pafABC_assoc_protein"/>
</dbReference>
<dbReference type="InterPro" id="IPR057727">
    <property type="entry name" value="WCX_dom"/>
</dbReference>
<dbReference type="Pfam" id="PF25583">
    <property type="entry name" value="WCX"/>
    <property type="match status" value="1"/>
</dbReference>
<proteinExistence type="predicted"/>
<name>A0ABU5CDQ4_9BACI</name>
<evidence type="ECO:0000313" key="3">
    <source>
        <dbReference type="EMBL" id="MDY0404467.1"/>
    </source>
</evidence>
<feature type="domain" description="WYL" evidence="1">
    <location>
        <begin position="164"/>
        <end position="236"/>
    </location>
</feature>
<reference evidence="3 4" key="1">
    <citation type="submission" date="2023-10" db="EMBL/GenBank/DDBJ databases">
        <title>179-bfca-hs.</title>
        <authorList>
            <person name="Miliotis G."/>
            <person name="Sengupta P."/>
            <person name="Hameed A."/>
            <person name="Chuvochina M."/>
            <person name="Mcdonagh F."/>
            <person name="Simpson A.C."/>
            <person name="Singh N.K."/>
            <person name="Rekha P.D."/>
            <person name="Raman K."/>
            <person name="Hugenholtz P."/>
            <person name="Venkateswaran K."/>
        </authorList>
    </citation>
    <scope>NUCLEOTIDE SEQUENCE [LARGE SCALE GENOMIC DNA]</scope>
    <source>
        <strain evidence="3 4">179-BFC-A-HS</strain>
    </source>
</reference>
<accession>A0ABU5CDQ4</accession>
<sequence>MARVYFWLMMKGREAILEKLERNNSYRLLKLREMLFQKTDEMNELSIDDINKAMEKYIINGKYDKRTLKKDLDALDEMDFEIVRNKGKYGKILYSHQTRLFETYQLRLMIDAVLSAKFITPNEKKQLLDKLKSLTSEHIAKTLPQAMVFSQSANMDYELIKLNIDSVHRAIVHSRVLQFKYGRYNVDKEFVYSRDGAVYDVEPYALIWQNDYYYLIGRHQELDEIRHYRLDRIRHIGISEQSFKKQDFHLQEYVDRSFHMFAGEEIWIKIRFHNDLVNVVLDRFGQDADIRKQDAEHFVLKTKAKLSQGLINWILTWGNKAKVLEPDSLVDTVKEKINNMLAVYERQPGTLFFIGKESKYKIGLINVICYDSQVRLQRPATSRVF</sequence>
<organism evidence="3 4">
    <name type="scientific">Tigheibacillus jepli</name>
    <dbReference type="NCBI Taxonomy" id="3035914"/>
    <lineage>
        <taxon>Bacteria</taxon>
        <taxon>Bacillati</taxon>
        <taxon>Bacillota</taxon>
        <taxon>Bacilli</taxon>
        <taxon>Bacillales</taxon>
        <taxon>Bacillaceae</taxon>
        <taxon>Tigheibacillus</taxon>
    </lineage>
</organism>
<dbReference type="PANTHER" id="PTHR34580">
    <property type="match status" value="1"/>
</dbReference>
<gene>
    <name evidence="3" type="ORF">P5G51_002720</name>
</gene>
<comment type="caution">
    <text evidence="3">The sequence shown here is derived from an EMBL/GenBank/DDBJ whole genome shotgun (WGS) entry which is preliminary data.</text>
</comment>
<protein>
    <submittedName>
        <fullName evidence="3">WYL domain-containing protein</fullName>
    </submittedName>
</protein>
<keyword evidence="4" id="KW-1185">Reference proteome</keyword>
<dbReference type="InterPro" id="IPR026881">
    <property type="entry name" value="WYL_dom"/>
</dbReference>
<dbReference type="EMBL" id="JAROCA020000001">
    <property type="protein sequence ID" value="MDY0404467.1"/>
    <property type="molecule type" value="Genomic_DNA"/>
</dbReference>